<evidence type="ECO:0000313" key="3">
    <source>
        <dbReference type="Proteomes" id="UP000199341"/>
    </source>
</evidence>
<dbReference type="InterPro" id="IPR018958">
    <property type="entry name" value="Knr4/Smi1-like_dom"/>
</dbReference>
<accession>A0A1H0DYK5</accession>
<dbReference type="SMART" id="SM00860">
    <property type="entry name" value="SMI1_KNR4"/>
    <property type="match status" value="1"/>
</dbReference>
<dbReference type="STRING" id="310781.SAMN05216259_105406"/>
<dbReference type="Pfam" id="PF09346">
    <property type="entry name" value="SMI1_KNR4"/>
    <property type="match status" value="1"/>
</dbReference>
<dbReference type="OrthoDB" id="1190024at2"/>
<reference evidence="2 3" key="1">
    <citation type="submission" date="2016-10" db="EMBL/GenBank/DDBJ databases">
        <authorList>
            <person name="de Groot N.N."/>
        </authorList>
    </citation>
    <scope>NUCLEOTIDE SEQUENCE [LARGE SCALE GENOMIC DNA]</scope>
    <source>
        <strain evidence="2 3">CGMCC 4.2022</strain>
    </source>
</reference>
<sequence>MGEWDGVRERVLALGAPPYKGHPLRRLLRWPAGSFTPLLDDPLTEDEVRAAERQFGITFPADYRGFLLEVGAGGFGPGYGVASLVCRDGIWGWPEWGEAGGPGGSLLAQPFPSDDVRTRLTEQLRTLEGAARASHETDGTTDPALAAFRAAEDELYPAMTAGAVRLSHAGCGYFTWLVVTGEERGNLWFDPRCSDGPLAPLGHVQRRRTRFAEWYLEWLDELPARRA</sequence>
<dbReference type="Gene3D" id="3.40.1580.10">
    <property type="entry name" value="SMI1/KNR4-like"/>
    <property type="match status" value="1"/>
</dbReference>
<evidence type="ECO:0000313" key="2">
    <source>
        <dbReference type="EMBL" id="SDN75264.1"/>
    </source>
</evidence>
<dbReference type="SUPFAM" id="SSF160631">
    <property type="entry name" value="SMI1/KNR4-like"/>
    <property type="match status" value="1"/>
</dbReference>
<organism evidence="2 3">
    <name type="scientific">Actinacidiphila guanduensis</name>
    <dbReference type="NCBI Taxonomy" id="310781"/>
    <lineage>
        <taxon>Bacteria</taxon>
        <taxon>Bacillati</taxon>
        <taxon>Actinomycetota</taxon>
        <taxon>Actinomycetes</taxon>
        <taxon>Kitasatosporales</taxon>
        <taxon>Streptomycetaceae</taxon>
        <taxon>Actinacidiphila</taxon>
    </lineage>
</organism>
<keyword evidence="3" id="KW-1185">Reference proteome</keyword>
<evidence type="ECO:0000259" key="1">
    <source>
        <dbReference type="SMART" id="SM00860"/>
    </source>
</evidence>
<proteinExistence type="predicted"/>
<feature type="domain" description="Knr4/Smi1-like" evidence="1">
    <location>
        <begin position="42"/>
        <end position="217"/>
    </location>
</feature>
<dbReference type="Proteomes" id="UP000199341">
    <property type="component" value="Unassembled WGS sequence"/>
</dbReference>
<dbReference type="RefSeq" id="WP_093784662.1">
    <property type="nucleotide sequence ID" value="NZ_FNIE01000005.1"/>
</dbReference>
<dbReference type="InterPro" id="IPR037883">
    <property type="entry name" value="Knr4/Smi1-like_sf"/>
</dbReference>
<dbReference type="AlphaFoldDB" id="A0A1H0DYK5"/>
<name>A0A1H0DYK5_9ACTN</name>
<dbReference type="EMBL" id="FNIE01000005">
    <property type="protein sequence ID" value="SDN75264.1"/>
    <property type="molecule type" value="Genomic_DNA"/>
</dbReference>
<gene>
    <name evidence="2" type="ORF">SAMN05216259_105406</name>
</gene>
<protein>
    <submittedName>
        <fullName evidence="2">SMI1-KNR4 cell-wall</fullName>
    </submittedName>
</protein>